<keyword evidence="1" id="KW-1133">Transmembrane helix</keyword>
<keyword evidence="1" id="KW-0472">Membrane</keyword>
<dbReference type="RefSeq" id="WP_235706054.1">
    <property type="nucleotide sequence ID" value="NZ_JAKGBZ010000076.1"/>
</dbReference>
<keyword evidence="3" id="KW-1185">Reference proteome</keyword>
<reference evidence="2 3" key="1">
    <citation type="submission" date="2022-01" db="EMBL/GenBank/DDBJ databases">
        <authorList>
            <person name="Won M."/>
            <person name="Kim S.-J."/>
            <person name="Kwon S.-W."/>
        </authorList>
    </citation>
    <scope>NUCLEOTIDE SEQUENCE [LARGE SCALE GENOMIC DNA]</scope>
    <source>
        <strain evidence="2 3">KCTC 23505</strain>
    </source>
</reference>
<protein>
    <recommendedName>
        <fullName evidence="4">Transmembrane protein</fullName>
    </recommendedName>
</protein>
<gene>
    <name evidence="2" type="ORF">L2A60_18985</name>
</gene>
<organism evidence="2 3">
    <name type="scientific">Acidiphilium iwatense</name>
    <dbReference type="NCBI Taxonomy" id="768198"/>
    <lineage>
        <taxon>Bacteria</taxon>
        <taxon>Pseudomonadati</taxon>
        <taxon>Pseudomonadota</taxon>
        <taxon>Alphaproteobacteria</taxon>
        <taxon>Acetobacterales</taxon>
        <taxon>Acidocellaceae</taxon>
        <taxon>Acidiphilium</taxon>
    </lineage>
</organism>
<feature type="transmembrane region" description="Helical" evidence="1">
    <location>
        <begin position="20"/>
        <end position="40"/>
    </location>
</feature>
<sequence length="197" mass="21506">MTPPDYSGVWKLLYDWQTIIAGVLAIVAAGIGAAAAYYVGNAQMKAAKQRDRLQARCLSVAIFPELLQLGVLHERATNIIADQFPKAKCEGWATASTVHLILEAQIKIPPLLYRTIDLLYLVEEAGPTLLQLISVTLQYNDMIKTIAQHIQTGAISFDPPVHANDLSGQLCVIGRNISDAERLIRPFHDEATASGNT</sequence>
<evidence type="ECO:0000313" key="2">
    <source>
        <dbReference type="EMBL" id="MCF3948743.1"/>
    </source>
</evidence>
<evidence type="ECO:0000256" key="1">
    <source>
        <dbReference type="SAM" id="Phobius"/>
    </source>
</evidence>
<evidence type="ECO:0000313" key="3">
    <source>
        <dbReference type="Proteomes" id="UP001521209"/>
    </source>
</evidence>
<keyword evidence="1" id="KW-0812">Transmembrane</keyword>
<proteinExistence type="predicted"/>
<comment type="caution">
    <text evidence="2">The sequence shown here is derived from an EMBL/GenBank/DDBJ whole genome shotgun (WGS) entry which is preliminary data.</text>
</comment>
<dbReference type="EMBL" id="JAKGBZ010000076">
    <property type="protein sequence ID" value="MCF3948743.1"/>
    <property type="molecule type" value="Genomic_DNA"/>
</dbReference>
<accession>A0ABS9E158</accession>
<evidence type="ECO:0008006" key="4">
    <source>
        <dbReference type="Google" id="ProtNLM"/>
    </source>
</evidence>
<dbReference type="Proteomes" id="UP001521209">
    <property type="component" value="Unassembled WGS sequence"/>
</dbReference>
<name>A0ABS9E158_9PROT</name>